<dbReference type="AlphaFoldDB" id="A0A074VHX2"/>
<name>A0A074VHX2_AURM1</name>
<feature type="compositionally biased region" description="Low complexity" evidence="1">
    <location>
        <begin position="566"/>
        <end position="584"/>
    </location>
</feature>
<evidence type="ECO:0000256" key="1">
    <source>
        <dbReference type="SAM" id="MobiDB-lite"/>
    </source>
</evidence>
<organism evidence="2 3">
    <name type="scientific">Aureobasidium melanogenum (strain CBS 110374)</name>
    <name type="common">Aureobasidium pullulans var. melanogenum</name>
    <dbReference type="NCBI Taxonomy" id="1043003"/>
    <lineage>
        <taxon>Eukaryota</taxon>
        <taxon>Fungi</taxon>
        <taxon>Dikarya</taxon>
        <taxon>Ascomycota</taxon>
        <taxon>Pezizomycotina</taxon>
        <taxon>Dothideomycetes</taxon>
        <taxon>Dothideomycetidae</taxon>
        <taxon>Dothideales</taxon>
        <taxon>Saccotheciaceae</taxon>
        <taxon>Aureobasidium</taxon>
    </lineage>
</organism>
<dbReference type="RefSeq" id="XP_040875647.1">
    <property type="nucleotide sequence ID" value="XM_041025342.1"/>
</dbReference>
<feature type="compositionally biased region" description="Basic residues" evidence="1">
    <location>
        <begin position="830"/>
        <end position="844"/>
    </location>
</feature>
<feature type="compositionally biased region" description="Basic residues" evidence="1">
    <location>
        <begin position="713"/>
        <end position="723"/>
    </location>
</feature>
<feature type="compositionally biased region" description="Low complexity" evidence="1">
    <location>
        <begin position="758"/>
        <end position="776"/>
    </location>
</feature>
<gene>
    <name evidence="2" type="ORF">M437DRAFT_69778</name>
</gene>
<proteinExistence type="predicted"/>
<protein>
    <submittedName>
        <fullName evidence="2">Uncharacterized protein</fullName>
    </submittedName>
</protein>
<feature type="compositionally biased region" description="Basic and acidic residues" evidence="1">
    <location>
        <begin position="497"/>
        <end position="536"/>
    </location>
</feature>
<feature type="compositionally biased region" description="Polar residues" evidence="1">
    <location>
        <begin position="390"/>
        <end position="400"/>
    </location>
</feature>
<feature type="compositionally biased region" description="Low complexity" evidence="1">
    <location>
        <begin position="692"/>
        <end position="702"/>
    </location>
</feature>
<reference evidence="2 3" key="1">
    <citation type="journal article" date="2014" name="BMC Genomics">
        <title>Genome sequencing of four Aureobasidium pullulans varieties: biotechnological potential, stress tolerance, and description of new species.</title>
        <authorList>
            <person name="Gostin Ar C."/>
            <person name="Ohm R.A."/>
            <person name="Kogej T."/>
            <person name="Sonjak S."/>
            <person name="Turk M."/>
            <person name="Zajc J."/>
            <person name="Zalar P."/>
            <person name="Grube M."/>
            <person name="Sun H."/>
            <person name="Han J."/>
            <person name="Sharma A."/>
            <person name="Chiniquy J."/>
            <person name="Ngan C.Y."/>
            <person name="Lipzen A."/>
            <person name="Barry K."/>
            <person name="Grigoriev I.V."/>
            <person name="Gunde-Cimerman N."/>
        </authorList>
    </citation>
    <scope>NUCLEOTIDE SEQUENCE [LARGE SCALE GENOMIC DNA]</scope>
    <source>
        <strain evidence="2 3">CBS 110374</strain>
    </source>
</reference>
<feature type="region of interest" description="Disordered" evidence="1">
    <location>
        <begin position="358"/>
        <end position="433"/>
    </location>
</feature>
<feature type="compositionally biased region" description="Basic and acidic residues" evidence="1">
    <location>
        <begin position="737"/>
        <end position="757"/>
    </location>
</feature>
<dbReference type="Proteomes" id="UP000030672">
    <property type="component" value="Unassembled WGS sequence"/>
</dbReference>
<dbReference type="EMBL" id="KL584853">
    <property type="protein sequence ID" value="KEQ58624.1"/>
    <property type="molecule type" value="Genomic_DNA"/>
</dbReference>
<feature type="compositionally biased region" description="Basic and acidic residues" evidence="1">
    <location>
        <begin position="476"/>
        <end position="486"/>
    </location>
</feature>
<feature type="compositionally biased region" description="Polar residues" evidence="1">
    <location>
        <begin position="363"/>
        <end position="376"/>
    </location>
</feature>
<feature type="region of interest" description="Disordered" evidence="1">
    <location>
        <begin position="237"/>
        <end position="304"/>
    </location>
</feature>
<dbReference type="HOGENOM" id="CLU_017196_0_0_1"/>
<sequence>MLSVELEWKKRLLCIVMLRKMSLRARRSHVTIETLLSISASEELIDPVHWPDNLNIPSMKNRFSRLSAPVRLSSTSNFSPSKTALAGHDCVRSQVATAPIARGITFERAAARARETTMRLAQVVRMGPMAVVDVKKEEGQIDSEDIAERQKIRTFKRGFNTFNKEYPDDSNLKVNAWMDRHFELDDHAVAVTAPGSGKHLTLYHINSSAPLKTPDEAVNVPISPNTAVPATEDQMVATRRAQASATPPTTPSAERHLDIQSAPASTKKMSKELRRLTIDANPSLGGASASSSLASAAKRGTRRSGMMRQELLADETQSLPDTAPLHLLPDGGVLLTPSPSDSPNSPHVVVATERVLSPPPVTQPQTSNPQPSTESPALTAKSAGKRKITQYFTAVPQQQKNNKRRKVDHDHLDPPTLQNTASAPEPPVAAPATLPTAASAPELKSEAVQESDQTTSNHVADSVMVDNVVQAVHVPQQDKEPDKPNDTDQEQLYITAEEGHDQEDAKKKEEEEKKALKRERELKRLEIDAKPALIDKRSRRQTTLPPARPADQDAKPAKRQRASLPATAIAGPSSAAANSTQEPAHVPEEVIEEVPDVNSIAQALAVPPEPNPPVFPAGTDPKLLASGEVNDEWLTKWLGYVAHITGDEDTSRILTEEDAKELIKPDRSDETQQDRQKRISNELDMVAGWNVVEQQQEAAQSSPEADPAPVKPPVKKKKQRFNPKPKGQPYIPKAKRKAQELAAKKMAKKKAEAEAAEARLAQQAQSAQEIQEPQEATLNGATAEKETEAAPESIPERPAAVQDAEASTDWLTDLMNATEPIVPEEEQAKKTKKSAKGKGKAKVV</sequence>
<feature type="region of interest" description="Disordered" evidence="1">
    <location>
        <begin position="692"/>
        <end position="844"/>
    </location>
</feature>
<accession>A0A074VHX2</accession>
<evidence type="ECO:0000313" key="2">
    <source>
        <dbReference type="EMBL" id="KEQ58624.1"/>
    </source>
</evidence>
<keyword evidence="3" id="KW-1185">Reference proteome</keyword>
<evidence type="ECO:0000313" key="3">
    <source>
        <dbReference type="Proteomes" id="UP000030672"/>
    </source>
</evidence>
<feature type="region of interest" description="Disordered" evidence="1">
    <location>
        <begin position="474"/>
        <end position="595"/>
    </location>
</feature>
<feature type="compositionally biased region" description="Low complexity" evidence="1">
    <location>
        <begin position="283"/>
        <end position="297"/>
    </location>
</feature>
<dbReference type="GeneID" id="63918715"/>